<dbReference type="PANTHER" id="PTHR42110">
    <property type="entry name" value="L-ASPARAGINASE, PUTATIVE (AFU_ORTHOLOGUE AFUA_3G11890)-RELATED"/>
    <property type="match status" value="1"/>
</dbReference>
<dbReference type="EMBL" id="CP071868">
    <property type="protein sequence ID" value="QTE29211.1"/>
    <property type="molecule type" value="Genomic_DNA"/>
</dbReference>
<sequence length="324" mass="32334">MTAGAVPLARVVRGDLVESVHAGHLVVLAPDGRVRVALGDPDAVIWARSSLKPLQASAMLRAGLDLDGADLALACASHSGEPGHLAGVRAILAGVGLTEADLQNTPDVPLGLAAAFDWQRAGLGPTSLTQNCSGKHAAMLATCVALGWSRSDYLEPAHPLQRAVRAEIEALTGIRVEHATVDGCGAPLFSTTVLGLARAFGRLAAAPRLAPGGPEARVASAMNAHPQLVGGSGREVTRVMAAVPGLVAKDGADGVYAAGLADGGSLAFKILDGGERPRPVVLAAALAAAGVDSAAIRAVGVVPVLGHGRPVGAVTATFGAGARA</sequence>
<organism evidence="1 2">
    <name type="scientific">Pengzhenrongella sicca</name>
    <dbReference type="NCBI Taxonomy" id="2819238"/>
    <lineage>
        <taxon>Bacteria</taxon>
        <taxon>Bacillati</taxon>
        <taxon>Actinomycetota</taxon>
        <taxon>Actinomycetes</taxon>
        <taxon>Micrococcales</taxon>
        <taxon>Pengzhenrongella</taxon>
    </lineage>
</organism>
<protein>
    <submittedName>
        <fullName evidence="1">Asparaginase</fullName>
    </submittedName>
</protein>
<dbReference type="KEGG" id="psic:J4E96_18300"/>
<evidence type="ECO:0000313" key="2">
    <source>
        <dbReference type="Proteomes" id="UP000663937"/>
    </source>
</evidence>
<proteinExistence type="predicted"/>
<dbReference type="Proteomes" id="UP000663937">
    <property type="component" value="Chromosome"/>
</dbReference>
<dbReference type="AlphaFoldDB" id="A0A8A4ZCR5"/>
<evidence type="ECO:0000313" key="1">
    <source>
        <dbReference type="EMBL" id="QTE29211.1"/>
    </source>
</evidence>
<reference evidence="1" key="1">
    <citation type="submission" date="2021-03" db="EMBL/GenBank/DDBJ databases">
        <title>Pengzhenrongella sicca gen. nov., sp. nov., a new member of suborder Micrococcineae isolated from High-Arctic tundra soil.</title>
        <authorList>
            <person name="Peng F."/>
        </authorList>
    </citation>
    <scope>NUCLEOTIDE SEQUENCE</scope>
    <source>
        <strain evidence="1">LRZ-2</strain>
    </source>
</reference>
<name>A0A8A4ZCR5_9MICO</name>
<dbReference type="InterPro" id="IPR010349">
    <property type="entry name" value="Asparaginase_II"/>
</dbReference>
<dbReference type="RefSeq" id="WP_227423476.1">
    <property type="nucleotide sequence ID" value="NZ_CP071868.1"/>
</dbReference>
<dbReference type="Pfam" id="PF06089">
    <property type="entry name" value="Asparaginase_II"/>
    <property type="match status" value="1"/>
</dbReference>
<gene>
    <name evidence="1" type="ORF">J4E96_18300</name>
</gene>
<accession>A0A8A4ZCR5</accession>
<dbReference type="PANTHER" id="PTHR42110:SF1">
    <property type="entry name" value="L-ASPARAGINASE, PUTATIVE (AFU_ORTHOLOGUE AFUA_3G11890)-RELATED"/>
    <property type="match status" value="1"/>
</dbReference>
<keyword evidence="2" id="KW-1185">Reference proteome</keyword>